<protein>
    <recommendedName>
        <fullName evidence="1">RAP domain-containing protein</fullName>
    </recommendedName>
</protein>
<accession>A0A087TQH3</accession>
<reference evidence="2 3" key="1">
    <citation type="submission" date="2013-11" db="EMBL/GenBank/DDBJ databases">
        <title>Genome sequencing of Stegodyphus mimosarum.</title>
        <authorList>
            <person name="Bechsgaard J."/>
        </authorList>
    </citation>
    <scope>NUCLEOTIDE SEQUENCE [LARGE SCALE GENOMIC DNA]</scope>
</reference>
<keyword evidence="3" id="KW-1185">Reference proteome</keyword>
<proteinExistence type="predicted"/>
<evidence type="ECO:0000259" key="1">
    <source>
        <dbReference type="PROSITE" id="PS51286"/>
    </source>
</evidence>
<dbReference type="EMBL" id="KK116298">
    <property type="protein sequence ID" value="KFM67362.1"/>
    <property type="molecule type" value="Genomic_DNA"/>
</dbReference>
<dbReference type="OMA" id="YLIPHIM"/>
<gene>
    <name evidence="2" type="ORF">X975_10476</name>
</gene>
<dbReference type="AlphaFoldDB" id="A0A087TQH3"/>
<feature type="non-terminal residue" evidence="2">
    <location>
        <position position="600"/>
    </location>
</feature>
<sequence>MLVRIFGKFVATFKLCFSNSARSCSYIYDKNFYYFRCKDEYKNSVVLLNNDLNNSKVENCGFSSPSEQNIHNDSILSPLMQRENVMKLSTSQIKEIVCLMANTKVDISNYTSAVKYLDEKCALGVERWPLELSLYMLDAWIIILGPKAFRKYYYSAVTSVWSRKVTKCSKVNLVLMLYFIGLSKSRPPFLMEILESKLETFILDFSDEEWAIICLSFFKISKRMKSELLLKQSCHAAGNLLQKNDRFNLISILKFLRMSKFYDSDLWNKLQDYVLKEHNSFNFVECTNFLAVFADQNIYHKELFNSLENRGMSVLLNETVDSDIKTHPSMRSRVKDIARFLWALASVGHDVKTSTRNSIINILDGRLQSGEFDSQLHILVDSLQSLILLGCYPNKLLSFALQSTCINTIFLESKAKPKYQLYFVQKSAQIEDPHAFCSDRMNILHPIPKNLQKDIMNRKGFKAFTDYLEKKLIKNDFECCYLIPHIMIAGIIISDKNKLKNSTVESADKTYNLYKKYIDDGIISKHVIDFFEENKYYTCIEILDPSVCIHGSIQPIGLMQTKIRQLIKLNFQVITLSTDEIEVLIRSDSVPCKKIAYLIN</sequence>
<name>A0A087TQH3_STEMI</name>
<dbReference type="STRING" id="407821.A0A087TQH3"/>
<dbReference type="PROSITE" id="PS51286">
    <property type="entry name" value="RAP"/>
    <property type="match status" value="1"/>
</dbReference>
<dbReference type="InterPro" id="IPR013584">
    <property type="entry name" value="RAP"/>
</dbReference>
<evidence type="ECO:0000313" key="3">
    <source>
        <dbReference type="Proteomes" id="UP000054359"/>
    </source>
</evidence>
<dbReference type="Proteomes" id="UP000054359">
    <property type="component" value="Unassembled WGS sequence"/>
</dbReference>
<feature type="domain" description="RAP" evidence="1">
    <location>
        <begin position="538"/>
        <end position="600"/>
    </location>
</feature>
<dbReference type="OrthoDB" id="5950777at2759"/>
<evidence type="ECO:0000313" key="2">
    <source>
        <dbReference type="EMBL" id="KFM67362.1"/>
    </source>
</evidence>
<organism evidence="2 3">
    <name type="scientific">Stegodyphus mimosarum</name>
    <name type="common">African social velvet spider</name>
    <dbReference type="NCBI Taxonomy" id="407821"/>
    <lineage>
        <taxon>Eukaryota</taxon>
        <taxon>Metazoa</taxon>
        <taxon>Ecdysozoa</taxon>
        <taxon>Arthropoda</taxon>
        <taxon>Chelicerata</taxon>
        <taxon>Arachnida</taxon>
        <taxon>Araneae</taxon>
        <taxon>Araneomorphae</taxon>
        <taxon>Entelegynae</taxon>
        <taxon>Eresoidea</taxon>
        <taxon>Eresidae</taxon>
        <taxon>Stegodyphus</taxon>
    </lineage>
</organism>